<evidence type="ECO:0000313" key="2">
    <source>
        <dbReference type="EMBL" id="KAK9129313.1"/>
    </source>
</evidence>
<feature type="region of interest" description="Disordered" evidence="1">
    <location>
        <begin position="58"/>
        <end position="84"/>
    </location>
</feature>
<gene>
    <name evidence="2" type="ORF">Sjap_009800</name>
</gene>
<proteinExistence type="predicted"/>
<dbReference type="EMBL" id="JBBNAE010000004">
    <property type="protein sequence ID" value="KAK9129313.1"/>
    <property type="molecule type" value="Genomic_DNA"/>
</dbReference>
<protein>
    <submittedName>
        <fullName evidence="2">Uncharacterized protein</fullName>
    </submittedName>
</protein>
<reference evidence="2 3" key="1">
    <citation type="submission" date="2024-01" db="EMBL/GenBank/DDBJ databases">
        <title>Genome assemblies of Stephania.</title>
        <authorList>
            <person name="Yang L."/>
        </authorList>
    </citation>
    <scope>NUCLEOTIDE SEQUENCE [LARGE SCALE GENOMIC DNA]</scope>
    <source>
        <strain evidence="2">QJT</strain>
        <tissue evidence="2">Leaf</tissue>
    </source>
</reference>
<dbReference type="AlphaFoldDB" id="A0AAP0J8D9"/>
<organism evidence="2 3">
    <name type="scientific">Stephania japonica</name>
    <dbReference type="NCBI Taxonomy" id="461633"/>
    <lineage>
        <taxon>Eukaryota</taxon>
        <taxon>Viridiplantae</taxon>
        <taxon>Streptophyta</taxon>
        <taxon>Embryophyta</taxon>
        <taxon>Tracheophyta</taxon>
        <taxon>Spermatophyta</taxon>
        <taxon>Magnoliopsida</taxon>
        <taxon>Ranunculales</taxon>
        <taxon>Menispermaceae</taxon>
        <taxon>Menispermoideae</taxon>
        <taxon>Cissampelideae</taxon>
        <taxon>Stephania</taxon>
    </lineage>
</organism>
<sequence>MLLISSVPKMLEQAVFVVDNPPEGHTRPGGGIPTDIRGNLTCLNVPIPAATLGVVSTPPETIRADTPSLDQAQPHTQDPNLVAHDDEPHYQAQHDKSVSSVANVISHFLADHGPVSGLPSANSVQAHMSAPLVNPLKTGIEMQRLVREAHAFFSSWLLTFQAAESNQVPRDDRGGGNLVRKQPKTVRFNIGEIQRASTDGDPGLGTNTLNANLETIDPLEESLIVDGNRANEQ</sequence>
<keyword evidence="3" id="KW-1185">Reference proteome</keyword>
<dbReference type="Proteomes" id="UP001417504">
    <property type="component" value="Unassembled WGS sequence"/>
</dbReference>
<evidence type="ECO:0000313" key="3">
    <source>
        <dbReference type="Proteomes" id="UP001417504"/>
    </source>
</evidence>
<comment type="caution">
    <text evidence="2">The sequence shown here is derived from an EMBL/GenBank/DDBJ whole genome shotgun (WGS) entry which is preliminary data.</text>
</comment>
<evidence type="ECO:0000256" key="1">
    <source>
        <dbReference type="SAM" id="MobiDB-lite"/>
    </source>
</evidence>
<feature type="compositionally biased region" description="Polar residues" evidence="1">
    <location>
        <begin position="68"/>
        <end position="79"/>
    </location>
</feature>
<name>A0AAP0J8D9_9MAGN</name>
<accession>A0AAP0J8D9</accession>